<keyword evidence="1" id="KW-0408">Iron</keyword>
<dbReference type="STRING" id="1382522.W6MU30"/>
<dbReference type="InterPro" id="IPR026992">
    <property type="entry name" value="DIOX_N"/>
</dbReference>
<dbReference type="PANTHER" id="PTHR47990">
    <property type="entry name" value="2-OXOGLUTARATE (2OG) AND FE(II)-DEPENDENT OXYGENASE SUPERFAMILY PROTEIN-RELATED"/>
    <property type="match status" value="1"/>
</dbReference>
<protein>
    <recommendedName>
        <fullName evidence="2">Fe2OG dioxygenase domain-containing protein</fullName>
    </recommendedName>
</protein>
<dbReference type="InterPro" id="IPR027443">
    <property type="entry name" value="IPNS-like_sf"/>
</dbReference>
<dbReference type="GO" id="GO:0016491">
    <property type="term" value="F:oxidoreductase activity"/>
    <property type="evidence" value="ECO:0007669"/>
    <property type="project" value="UniProtKB-KW"/>
</dbReference>
<dbReference type="PRINTS" id="PR00682">
    <property type="entry name" value="IPNSYNTHASE"/>
</dbReference>
<accession>W6MU30</accession>
<dbReference type="SUPFAM" id="SSF51197">
    <property type="entry name" value="Clavaminate synthase-like"/>
    <property type="match status" value="1"/>
</dbReference>
<dbReference type="GO" id="GO:0044283">
    <property type="term" value="P:small molecule biosynthetic process"/>
    <property type="evidence" value="ECO:0007669"/>
    <property type="project" value="UniProtKB-ARBA"/>
</dbReference>
<evidence type="ECO:0000313" key="3">
    <source>
        <dbReference type="EMBL" id="CDK25400.1"/>
    </source>
</evidence>
<sequence length="326" mass="36565">MTRTMELPSIDISPMFGVDQVAIDRVVKAIRDACLDKGFFQIFNHGISPQLQDDAFKASKWFFALPKEEKLNLDKSKNSYNRGYESVGSQMFEETQNPDLKEGFYVGKEISKDHPLFGKINCGPNLWPSVEGSDHFRRVCMEYREKVFNLSKIVLRAIALGLGTDVSYFDTFTQDAIAIMRLLHYPAQEQLSDNDRGIGAHTDFGALTLLLQGDVGGLQVLDDVSGEWIDVAPTKGAYVVNLGDMMQRWSNDVYHSNVHRVLNIVGQERYSIPLFLNGNPDCLVKCLPGCELPGGISKYPPITVEDYVSGKYGDSYSKAMAFKNKY</sequence>
<dbReference type="InterPro" id="IPR005123">
    <property type="entry name" value="Oxoglu/Fe-dep_dioxygenase_dom"/>
</dbReference>
<reference evidence="3" key="1">
    <citation type="submission" date="2013-12" db="EMBL/GenBank/DDBJ databases">
        <authorList>
            <person name="Genoscope - CEA"/>
        </authorList>
    </citation>
    <scope>NUCLEOTIDE SEQUENCE</scope>
    <source>
        <strain evidence="3">CBS 1993</strain>
    </source>
</reference>
<gene>
    <name evidence="3" type="ORF">KUCA_T00001369001</name>
</gene>
<dbReference type="InterPro" id="IPR044861">
    <property type="entry name" value="IPNS-like_FE2OG_OXY"/>
</dbReference>
<dbReference type="RefSeq" id="XP_022457412.1">
    <property type="nucleotide sequence ID" value="XM_022603541.1"/>
</dbReference>
<dbReference type="EMBL" id="HG793126">
    <property type="protein sequence ID" value="CDK25400.1"/>
    <property type="molecule type" value="Genomic_DNA"/>
</dbReference>
<dbReference type="Pfam" id="PF03171">
    <property type="entry name" value="2OG-FeII_Oxy"/>
    <property type="match status" value="1"/>
</dbReference>
<dbReference type="GeneID" id="34518800"/>
<evidence type="ECO:0000259" key="2">
    <source>
        <dbReference type="PROSITE" id="PS51471"/>
    </source>
</evidence>
<name>W6MU30_9ASCO</name>
<organism evidence="3 4">
    <name type="scientific">Kuraishia capsulata CBS 1993</name>
    <dbReference type="NCBI Taxonomy" id="1382522"/>
    <lineage>
        <taxon>Eukaryota</taxon>
        <taxon>Fungi</taxon>
        <taxon>Dikarya</taxon>
        <taxon>Ascomycota</taxon>
        <taxon>Saccharomycotina</taxon>
        <taxon>Pichiomycetes</taxon>
        <taxon>Pichiales</taxon>
        <taxon>Pichiaceae</taxon>
        <taxon>Kuraishia</taxon>
    </lineage>
</organism>
<comment type="similarity">
    <text evidence="1">Belongs to the iron/ascorbate-dependent oxidoreductase family.</text>
</comment>
<evidence type="ECO:0000313" key="4">
    <source>
        <dbReference type="Proteomes" id="UP000019384"/>
    </source>
</evidence>
<reference evidence="3" key="2">
    <citation type="submission" date="2014-02" db="EMBL/GenBank/DDBJ databases">
        <title>Complete DNA sequence of /Kuraishia capsulata/ illustrates novel genomic features among budding yeasts (/Saccharomycotina/).</title>
        <authorList>
            <person name="Morales L."/>
            <person name="Noel B."/>
            <person name="Porcel B."/>
            <person name="Marcet-Houben M."/>
            <person name="Hullo M-F."/>
            <person name="Sacerdot C."/>
            <person name="Tekaia F."/>
            <person name="Leh-Louis V."/>
            <person name="Despons L."/>
            <person name="Khanna V."/>
            <person name="Aury J-M."/>
            <person name="Barbe V."/>
            <person name="Couloux A."/>
            <person name="Labadie K."/>
            <person name="Pelletier E."/>
            <person name="Souciet J-L."/>
            <person name="Boekhout T."/>
            <person name="Gabaldon T."/>
            <person name="Wincker P."/>
            <person name="Dujon B."/>
        </authorList>
    </citation>
    <scope>NUCLEOTIDE SEQUENCE</scope>
    <source>
        <strain evidence="3">CBS 1993</strain>
    </source>
</reference>
<keyword evidence="4" id="KW-1185">Reference proteome</keyword>
<dbReference type="HOGENOM" id="CLU_010119_6_3_1"/>
<dbReference type="AlphaFoldDB" id="W6MU30"/>
<dbReference type="InterPro" id="IPR050231">
    <property type="entry name" value="Iron_ascorbate_oxido_reductase"/>
</dbReference>
<dbReference type="OrthoDB" id="288590at2759"/>
<keyword evidence="1" id="KW-0479">Metal-binding</keyword>
<dbReference type="Proteomes" id="UP000019384">
    <property type="component" value="Unassembled WGS sequence"/>
</dbReference>
<feature type="domain" description="Fe2OG dioxygenase" evidence="2">
    <location>
        <begin position="175"/>
        <end position="278"/>
    </location>
</feature>
<dbReference type="GO" id="GO:0046872">
    <property type="term" value="F:metal ion binding"/>
    <property type="evidence" value="ECO:0007669"/>
    <property type="project" value="UniProtKB-KW"/>
</dbReference>
<dbReference type="PROSITE" id="PS51471">
    <property type="entry name" value="FE2OG_OXY"/>
    <property type="match status" value="1"/>
</dbReference>
<proteinExistence type="inferred from homology"/>
<dbReference type="Pfam" id="PF14226">
    <property type="entry name" value="DIOX_N"/>
    <property type="match status" value="1"/>
</dbReference>
<dbReference type="Gene3D" id="2.60.120.330">
    <property type="entry name" value="B-lactam Antibiotic, Isopenicillin N Synthase, Chain"/>
    <property type="match status" value="1"/>
</dbReference>
<keyword evidence="1" id="KW-0560">Oxidoreductase</keyword>
<evidence type="ECO:0000256" key="1">
    <source>
        <dbReference type="RuleBase" id="RU003682"/>
    </source>
</evidence>